<organism evidence="1 2">
    <name type="scientific">Aminobacterium colombiense (strain DSM 12261 / ALA-1)</name>
    <dbReference type="NCBI Taxonomy" id="572547"/>
    <lineage>
        <taxon>Bacteria</taxon>
        <taxon>Thermotogati</taxon>
        <taxon>Synergistota</taxon>
        <taxon>Synergistia</taxon>
        <taxon>Synergistales</taxon>
        <taxon>Aminobacteriaceae</taxon>
        <taxon>Aminobacterium</taxon>
    </lineage>
</organism>
<dbReference type="OrthoDB" id="9808360at2"/>
<accession>D5EHI7</accession>
<evidence type="ECO:0000313" key="1">
    <source>
        <dbReference type="EMBL" id="ADE58019.1"/>
    </source>
</evidence>
<reference evidence="1 2" key="1">
    <citation type="journal article" date="2010" name="Stand. Genomic Sci.">
        <title>Complete genome sequence of Aminobacterium colombiense type strain (ALA-1).</title>
        <authorList>
            <person name="Chertkov O."/>
            <person name="Sikorski J."/>
            <person name="Brambilla E."/>
            <person name="Lapidus A."/>
            <person name="Copeland A."/>
            <person name="Glavina Del Rio T."/>
            <person name="Nolan M."/>
            <person name="Lucas S."/>
            <person name="Tice H."/>
            <person name="Cheng J.F."/>
            <person name="Han C."/>
            <person name="Detter J.C."/>
            <person name="Bruce D."/>
            <person name="Tapia R."/>
            <person name="Goodwin L."/>
            <person name="Pitluck S."/>
            <person name="Liolios K."/>
            <person name="Ivanova N."/>
            <person name="Mavromatis K."/>
            <person name="Ovchinnikova G."/>
            <person name="Pati A."/>
            <person name="Chen A."/>
            <person name="Palaniappan K."/>
            <person name="Land M."/>
            <person name="Hauser L."/>
            <person name="Chang Y.J."/>
            <person name="Jeffries C.D."/>
            <person name="Spring S."/>
            <person name="Rohde M."/>
            <person name="Goker M."/>
            <person name="Bristow J."/>
            <person name="Eisen J.A."/>
            <person name="Markowitz V."/>
            <person name="Hugenholtz P."/>
            <person name="Kyrpides N.C."/>
            <person name="Klenk H.P."/>
        </authorList>
    </citation>
    <scope>NUCLEOTIDE SEQUENCE [LARGE SCALE GENOMIC DNA]</scope>
    <source>
        <strain evidence="2">DSM 12261 / ALA-1</strain>
    </source>
</reference>
<dbReference type="RefSeq" id="WP_013049281.1">
    <property type="nucleotide sequence ID" value="NC_014011.1"/>
</dbReference>
<dbReference type="AlphaFoldDB" id="D5EHI7"/>
<dbReference type="SUPFAM" id="SSF46785">
    <property type="entry name" value="Winged helix' DNA-binding domain"/>
    <property type="match status" value="1"/>
</dbReference>
<dbReference type="PANTHER" id="PTHR33221:SF9">
    <property type="entry name" value="RRF2 FAMILY PROTEIN"/>
    <property type="match status" value="1"/>
</dbReference>
<gene>
    <name evidence="1" type="ordered locus">Amico_1908</name>
</gene>
<name>D5EHI7_AMICL</name>
<dbReference type="PANTHER" id="PTHR33221">
    <property type="entry name" value="WINGED HELIX-TURN-HELIX TRANSCRIPTIONAL REGULATOR, RRF2 FAMILY"/>
    <property type="match status" value="1"/>
</dbReference>
<proteinExistence type="predicted"/>
<dbReference type="eggNOG" id="COG1959">
    <property type="taxonomic scope" value="Bacteria"/>
</dbReference>
<dbReference type="Proteomes" id="UP000002366">
    <property type="component" value="Chromosome"/>
</dbReference>
<dbReference type="InterPro" id="IPR036390">
    <property type="entry name" value="WH_DNA-bd_sf"/>
</dbReference>
<keyword evidence="2" id="KW-1185">Reference proteome</keyword>
<dbReference type="HOGENOM" id="CLU_107144_1_0_0"/>
<dbReference type="STRING" id="572547.Amico_1908"/>
<protein>
    <submittedName>
        <fullName evidence="1">Transcriptional regulator, BadM/Rrf2 family</fullName>
    </submittedName>
</protein>
<dbReference type="EMBL" id="CP001997">
    <property type="protein sequence ID" value="ADE58019.1"/>
    <property type="molecule type" value="Genomic_DNA"/>
</dbReference>
<dbReference type="InterPro" id="IPR036388">
    <property type="entry name" value="WH-like_DNA-bd_sf"/>
</dbReference>
<sequence>MNTFISISEAASLAFHGMGLLAISGKRMSTKEMAEAINVSEAHLAKVFQRLVRCGFVTSSRGPGGGFELARPAESISLLDIYEAIEGQTDGGYCLLHQKECPFRTCIFGDMLKKMTKEIRDFLREKNLSELARGEVNEDDS</sequence>
<dbReference type="Pfam" id="PF02082">
    <property type="entry name" value="Rrf2"/>
    <property type="match status" value="1"/>
</dbReference>
<dbReference type="GO" id="GO:0003700">
    <property type="term" value="F:DNA-binding transcription factor activity"/>
    <property type="evidence" value="ECO:0007669"/>
    <property type="project" value="TreeGrafter"/>
</dbReference>
<dbReference type="Gene3D" id="1.10.10.10">
    <property type="entry name" value="Winged helix-like DNA-binding domain superfamily/Winged helix DNA-binding domain"/>
    <property type="match status" value="1"/>
</dbReference>
<dbReference type="PROSITE" id="PS51197">
    <property type="entry name" value="HTH_RRF2_2"/>
    <property type="match status" value="1"/>
</dbReference>
<dbReference type="KEGG" id="aco:Amico_1908"/>
<dbReference type="NCBIfam" id="TIGR00738">
    <property type="entry name" value="rrf2_super"/>
    <property type="match status" value="1"/>
</dbReference>
<dbReference type="GO" id="GO:0005829">
    <property type="term" value="C:cytosol"/>
    <property type="evidence" value="ECO:0007669"/>
    <property type="project" value="TreeGrafter"/>
</dbReference>
<dbReference type="InterPro" id="IPR000944">
    <property type="entry name" value="Tscrpt_reg_Rrf2"/>
</dbReference>
<evidence type="ECO:0000313" key="2">
    <source>
        <dbReference type="Proteomes" id="UP000002366"/>
    </source>
</evidence>